<dbReference type="PANTHER" id="PTHR47861:SF4">
    <property type="entry name" value="FKBP-TYPE 16 KDA PEPTIDYL-PROLYL CIS-TRANS ISOMERASE"/>
    <property type="match status" value="1"/>
</dbReference>
<comment type="similarity">
    <text evidence="2 6">Belongs to the FKBP-type PPIase family.</text>
</comment>
<evidence type="ECO:0000256" key="5">
    <source>
        <dbReference type="PROSITE-ProRule" id="PRU00277"/>
    </source>
</evidence>
<sequence>MLTLVQANSAVLLHFTIKLEDGSIADSTYNQDKPALFRLGDKSLSRALEKQLIGFSVGEKKTFTLGGEDVFGKPNPDMIQYFMPKDFIQVGIPEVGAIILFTTINGSEMPGIVTAVTEESITVDFNHPLAAQNIIFNIEVLEIDPKWEESNANIAG</sequence>
<dbReference type="SUPFAM" id="SSF54534">
    <property type="entry name" value="FKBP-like"/>
    <property type="match status" value="1"/>
</dbReference>
<evidence type="ECO:0000256" key="1">
    <source>
        <dbReference type="ARBA" id="ARBA00000971"/>
    </source>
</evidence>
<dbReference type="InterPro" id="IPR001179">
    <property type="entry name" value="PPIase_FKBP_dom"/>
</dbReference>
<protein>
    <recommendedName>
        <fullName evidence="6">Peptidyl-prolyl cis-trans isomerase</fullName>
        <ecNumber evidence="6">5.2.1.8</ecNumber>
    </recommendedName>
</protein>
<dbReference type="PANTHER" id="PTHR47861">
    <property type="entry name" value="FKBP-TYPE PEPTIDYL-PROLYL CIS-TRANS ISOMERASE SLYD"/>
    <property type="match status" value="1"/>
</dbReference>
<dbReference type="GO" id="GO:0003755">
    <property type="term" value="F:peptidyl-prolyl cis-trans isomerase activity"/>
    <property type="evidence" value="ECO:0007669"/>
    <property type="project" value="UniProtKB-UniRule"/>
</dbReference>
<dbReference type="Gene3D" id="3.10.50.40">
    <property type="match status" value="1"/>
</dbReference>
<dbReference type="EMBL" id="UFQR01000009">
    <property type="protein sequence ID" value="SSW96099.1"/>
    <property type="molecule type" value="Genomic_DNA"/>
</dbReference>
<gene>
    <name evidence="8" type="primary">fkpB</name>
    <name evidence="8" type="ORF">ARTV_2319</name>
</gene>
<dbReference type="Pfam" id="PF00254">
    <property type="entry name" value="FKBP_C"/>
    <property type="match status" value="1"/>
</dbReference>
<accession>A0A3B0MJA8</accession>
<evidence type="ECO:0000259" key="7">
    <source>
        <dbReference type="PROSITE" id="PS50059"/>
    </source>
</evidence>
<keyword evidence="4 5" id="KW-0413">Isomerase</keyword>
<evidence type="ECO:0000256" key="4">
    <source>
        <dbReference type="ARBA" id="ARBA00023235"/>
    </source>
</evidence>
<dbReference type="InterPro" id="IPR046357">
    <property type="entry name" value="PPIase_dom_sf"/>
</dbReference>
<dbReference type="Gene3D" id="2.40.10.330">
    <property type="match status" value="1"/>
</dbReference>
<dbReference type="NCBIfam" id="NF011676">
    <property type="entry name" value="PRK15095.1"/>
    <property type="match status" value="1"/>
</dbReference>
<evidence type="ECO:0000256" key="2">
    <source>
        <dbReference type="ARBA" id="ARBA00006577"/>
    </source>
</evidence>
<evidence type="ECO:0000313" key="8">
    <source>
        <dbReference type="EMBL" id="SSW96099.1"/>
    </source>
</evidence>
<keyword evidence="3 5" id="KW-0697">Rotamase</keyword>
<evidence type="ECO:0000256" key="6">
    <source>
        <dbReference type="RuleBase" id="RU003915"/>
    </source>
</evidence>
<feature type="domain" description="PPIase FKBP-type" evidence="7">
    <location>
        <begin position="8"/>
        <end position="108"/>
    </location>
</feature>
<dbReference type="AlphaFoldDB" id="A0A3B0MJA8"/>
<comment type="catalytic activity">
    <reaction evidence="1 5 6">
        <text>[protein]-peptidylproline (omega=180) = [protein]-peptidylproline (omega=0)</text>
        <dbReference type="Rhea" id="RHEA:16237"/>
        <dbReference type="Rhea" id="RHEA-COMP:10747"/>
        <dbReference type="Rhea" id="RHEA-COMP:10748"/>
        <dbReference type="ChEBI" id="CHEBI:83833"/>
        <dbReference type="ChEBI" id="CHEBI:83834"/>
        <dbReference type="EC" id="5.2.1.8"/>
    </reaction>
</comment>
<evidence type="ECO:0000256" key="3">
    <source>
        <dbReference type="ARBA" id="ARBA00023110"/>
    </source>
</evidence>
<dbReference type="PROSITE" id="PS50059">
    <property type="entry name" value="FKBP_PPIASE"/>
    <property type="match status" value="1"/>
</dbReference>
<proteinExistence type="inferred from homology"/>
<name>A0A3B0MJA8_9GAMM</name>
<organism evidence="8">
    <name type="scientific">Arsenophonus endosymbiont of Trialeurodes vaporariorum</name>
    <dbReference type="NCBI Taxonomy" id="235567"/>
    <lineage>
        <taxon>Bacteria</taxon>
        <taxon>Pseudomonadati</taxon>
        <taxon>Pseudomonadota</taxon>
        <taxon>Gammaproteobacteria</taxon>
        <taxon>Enterobacterales</taxon>
        <taxon>Morganellaceae</taxon>
        <taxon>Arsenophonus</taxon>
    </lineage>
</organism>
<dbReference type="InterPro" id="IPR048261">
    <property type="entry name" value="SlpA/SlyD-like_ins_sf"/>
</dbReference>
<reference evidence="8" key="1">
    <citation type="submission" date="2018-04" db="EMBL/GenBank/DDBJ databases">
        <authorList>
            <person name="Go L.Y."/>
            <person name="Mitchell J.A."/>
        </authorList>
    </citation>
    <scope>NUCLEOTIDE SEQUENCE</scope>
    <source>
        <strain evidence="8">ARTV</strain>
    </source>
</reference>
<dbReference type="EC" id="5.2.1.8" evidence="6"/>